<name>A0A3A9WF66_9ACTN</name>
<dbReference type="AlphaFoldDB" id="A0A3A9WF66"/>
<sequence>MALSLTLGGCSGSEGPPPAAGDDGAVNGTASPSADGYDFAADPAKLPRDAAGARALAAVIAPDPAALGDGFVAATPYESDPGTWAVLDDACAWQREPLPDGVLSSLSRYAEAPGADGEPPVRVTLVVTVHASVESADREVTTTLEEALRCPDQQLGRGEYVTGLSSFGSAAGVRGQNSADDHVVETGQYTSDADGGPHPYTWAVDRIGSVIVGVSVRGPADEALATDALAGMRSRVEEALG</sequence>
<evidence type="ECO:0000313" key="2">
    <source>
        <dbReference type="EMBL" id="RKN11420.1"/>
    </source>
</evidence>
<gene>
    <name evidence="2" type="ORF">D7319_05600</name>
</gene>
<protein>
    <recommendedName>
        <fullName evidence="4">Sensor domain-containing protein</fullName>
    </recommendedName>
</protein>
<comment type="caution">
    <text evidence="2">The sequence shown here is derived from an EMBL/GenBank/DDBJ whole genome shotgun (WGS) entry which is preliminary data.</text>
</comment>
<reference evidence="2 3" key="1">
    <citation type="submission" date="2018-09" db="EMBL/GenBank/DDBJ databases">
        <title>Streptomyces sp. nov. DS1-2, an endophytic actinomycete isolated from roots of Dendrobium scabrilingue.</title>
        <authorList>
            <person name="Kuncharoen N."/>
            <person name="Kudo T."/>
            <person name="Ohkuma M."/>
            <person name="Yuki M."/>
            <person name="Tanasupawat S."/>
        </authorList>
    </citation>
    <scope>NUCLEOTIDE SEQUENCE [LARGE SCALE GENOMIC DNA]</scope>
    <source>
        <strain evidence="2 3">AZ1-7</strain>
    </source>
</reference>
<proteinExistence type="predicted"/>
<organism evidence="2 3">
    <name type="scientific">Streptomyces radicis</name>
    <dbReference type="NCBI Taxonomy" id="1750517"/>
    <lineage>
        <taxon>Bacteria</taxon>
        <taxon>Bacillati</taxon>
        <taxon>Actinomycetota</taxon>
        <taxon>Actinomycetes</taxon>
        <taxon>Kitasatosporales</taxon>
        <taxon>Streptomycetaceae</taxon>
        <taxon>Streptomyces</taxon>
    </lineage>
</organism>
<dbReference type="Proteomes" id="UP000275024">
    <property type="component" value="Unassembled WGS sequence"/>
</dbReference>
<dbReference type="EMBL" id="RBDX01000003">
    <property type="protein sequence ID" value="RKN11420.1"/>
    <property type="molecule type" value="Genomic_DNA"/>
</dbReference>
<evidence type="ECO:0008006" key="4">
    <source>
        <dbReference type="Google" id="ProtNLM"/>
    </source>
</evidence>
<evidence type="ECO:0000256" key="1">
    <source>
        <dbReference type="SAM" id="MobiDB-lite"/>
    </source>
</evidence>
<evidence type="ECO:0000313" key="3">
    <source>
        <dbReference type="Proteomes" id="UP000275024"/>
    </source>
</evidence>
<feature type="region of interest" description="Disordered" evidence="1">
    <location>
        <begin position="1"/>
        <end position="41"/>
    </location>
</feature>
<accession>A0A3A9WF66</accession>